<gene>
    <name evidence="2" type="ORF">MCBB_0299</name>
</gene>
<dbReference type="SUPFAM" id="SSF54001">
    <property type="entry name" value="Cysteine proteinases"/>
    <property type="match status" value="1"/>
</dbReference>
<dbReference type="PANTHER" id="PTHR33490:SF3">
    <property type="entry name" value="CONSERVED INTEGRAL MEMBRANE PROTEIN"/>
    <property type="match status" value="1"/>
</dbReference>
<proteinExistence type="predicted"/>
<feature type="domain" description="Transglutaminase-like" evidence="1">
    <location>
        <begin position="103"/>
        <end position="163"/>
    </location>
</feature>
<dbReference type="PATRIC" id="fig|129848.4.peg.303"/>
<dbReference type="Gene3D" id="3.10.620.30">
    <property type="match status" value="1"/>
</dbReference>
<evidence type="ECO:0000313" key="3">
    <source>
        <dbReference type="Proteomes" id="UP000094707"/>
    </source>
</evidence>
<dbReference type="Proteomes" id="UP000094707">
    <property type="component" value="Chromosome I"/>
</dbReference>
<dbReference type="InterPro" id="IPR002931">
    <property type="entry name" value="Transglutaminase-like"/>
</dbReference>
<sequence length="188" mass="20123">MGMAVFSAGSICAENPQSTVKTSLSSGNGQGTWIVALSALSAYLKATTNCQATNSKVVATSKSIVKNANATTSYTKAVAIFNWVRDKIGYSSYSNTRYGALRMLSVKKGNCVDTTHLLIALERASGIPARYVHGKCRFSSGTSGHVWAEVYVNGKWYKADAVSSRNSFGTMNNCKILSIYSKSAALKF</sequence>
<organism evidence="2 3">
    <name type="scientific">Methanobacterium congolense</name>
    <dbReference type="NCBI Taxonomy" id="118062"/>
    <lineage>
        <taxon>Archaea</taxon>
        <taxon>Methanobacteriati</taxon>
        <taxon>Methanobacteriota</taxon>
        <taxon>Methanomada group</taxon>
        <taxon>Methanobacteria</taxon>
        <taxon>Methanobacteriales</taxon>
        <taxon>Methanobacteriaceae</taxon>
        <taxon>Methanobacterium</taxon>
    </lineage>
</organism>
<dbReference type="STRING" id="118062.MCBB_0299"/>
<keyword evidence="3" id="KW-1185">Reference proteome</keyword>
<dbReference type="KEGG" id="mcub:MCBB_0299"/>
<reference evidence="2 3" key="1">
    <citation type="submission" date="2016-08" db="EMBL/GenBank/DDBJ databases">
        <authorList>
            <person name="Seilhamer J.J."/>
        </authorList>
    </citation>
    <scope>NUCLEOTIDE SEQUENCE [LARGE SCALE GENOMIC DNA]</scope>
    <source>
        <strain evidence="2">Buetzberg</strain>
    </source>
</reference>
<dbReference type="InterPro" id="IPR038765">
    <property type="entry name" value="Papain-like_cys_pep_sf"/>
</dbReference>
<dbReference type="EMBL" id="LT607756">
    <property type="protein sequence ID" value="SCG84880.1"/>
    <property type="molecule type" value="Genomic_DNA"/>
</dbReference>
<protein>
    <submittedName>
        <fullName evidence="2">Transglutaminase domain-containing protein</fullName>
    </submittedName>
</protein>
<evidence type="ECO:0000313" key="2">
    <source>
        <dbReference type="EMBL" id="SCG84880.1"/>
    </source>
</evidence>
<dbReference type="AlphaFoldDB" id="A0A1D3L084"/>
<dbReference type="SMART" id="SM00460">
    <property type="entry name" value="TGc"/>
    <property type="match status" value="1"/>
</dbReference>
<evidence type="ECO:0000259" key="1">
    <source>
        <dbReference type="SMART" id="SM00460"/>
    </source>
</evidence>
<dbReference type="Pfam" id="PF01841">
    <property type="entry name" value="Transglut_core"/>
    <property type="match status" value="1"/>
</dbReference>
<dbReference type="PANTHER" id="PTHR33490">
    <property type="entry name" value="BLR5614 PROTEIN-RELATED"/>
    <property type="match status" value="1"/>
</dbReference>
<accession>A0A1D3L084</accession>
<name>A0A1D3L084_9EURY</name>